<dbReference type="AlphaFoldDB" id="A0A0H3CV53"/>
<evidence type="ECO:0000313" key="1">
    <source>
        <dbReference type="EMBL" id="ADJ42183.1"/>
    </source>
</evidence>
<accession>A0A0H3CV53</accession>
<dbReference type="KEGG" id="amd:AMED_0361"/>
<dbReference type="HOGENOM" id="CLU_1954995_0_0_11"/>
<dbReference type="OrthoDB" id="3630558at2"/>
<dbReference type="PATRIC" id="fig|749927.5.peg.371"/>
<evidence type="ECO:0000313" key="2">
    <source>
        <dbReference type="Proteomes" id="UP000000328"/>
    </source>
</evidence>
<dbReference type="GeneID" id="92868161"/>
<sequence length="128" mass="13306">MPEFLPAPEPAATDMYACLCVHAPTVLTDPSGAIVAVGVTRPAVAAAMIRAAAPGLQLPVPDRADAQTFRLRWFAYTHPATPGDPVLRPAGPGEDGAFPVVIWRAADQTRARATRDAAHALTVMGVAA</sequence>
<organism evidence="1 2">
    <name type="scientific">Amycolatopsis mediterranei (strain U-32)</name>
    <dbReference type="NCBI Taxonomy" id="749927"/>
    <lineage>
        <taxon>Bacteria</taxon>
        <taxon>Bacillati</taxon>
        <taxon>Actinomycetota</taxon>
        <taxon>Actinomycetes</taxon>
        <taxon>Pseudonocardiales</taxon>
        <taxon>Pseudonocardiaceae</taxon>
        <taxon>Amycolatopsis</taxon>
    </lineage>
</organism>
<proteinExistence type="predicted"/>
<reference evidence="1 2" key="1">
    <citation type="journal article" date="2010" name="Cell Res.">
        <title>Complete genome sequence of the rifamycin SV-producing Amycolatopsis mediterranei U32 revealed its genetic characteristics in phylogeny and metabolism.</title>
        <authorList>
            <person name="Zhao W."/>
            <person name="Zhong Y."/>
            <person name="Yuan H."/>
            <person name="Wang J."/>
            <person name="Zheng H."/>
            <person name="Wang Y."/>
            <person name="Cen X."/>
            <person name="Xu F."/>
            <person name="Bai J."/>
            <person name="Han X."/>
            <person name="Lu G."/>
            <person name="Zhu Y."/>
            <person name="Shao Z."/>
            <person name="Yan H."/>
            <person name="Li C."/>
            <person name="Peng N."/>
            <person name="Zhang Z."/>
            <person name="Zhang Y."/>
            <person name="Lin W."/>
            <person name="Fan Y."/>
            <person name="Qin Z."/>
            <person name="Hu Y."/>
            <person name="Zhu B."/>
            <person name="Wang S."/>
            <person name="Ding X."/>
            <person name="Zhao G.P."/>
        </authorList>
    </citation>
    <scope>NUCLEOTIDE SEQUENCE [LARGE SCALE GENOMIC DNA]</scope>
    <source>
        <strain evidence="2">U-32</strain>
    </source>
</reference>
<protein>
    <submittedName>
        <fullName evidence="1">Uncharacterized protein</fullName>
    </submittedName>
</protein>
<dbReference type="EMBL" id="CP002000">
    <property type="protein sequence ID" value="ADJ42183.1"/>
    <property type="molecule type" value="Genomic_DNA"/>
</dbReference>
<dbReference type="RefSeq" id="WP_013222304.1">
    <property type="nucleotide sequence ID" value="NC_014318.1"/>
</dbReference>
<gene>
    <name evidence="1" type="ordered locus">AMED_0361</name>
</gene>
<dbReference type="Proteomes" id="UP000000328">
    <property type="component" value="Chromosome"/>
</dbReference>
<name>A0A0H3CV53_AMYMU</name>